<sequence length="172" mass="18745">MNITVNVDDVDLTSEIGNGYDEEGNPAARTLGEEVARKLANALMRDEEYPGLRRKVMGLREEEIREQLKPIVSAAIEEGVQETNRWGEPTGTPTTLRALIIAEAGKLLKQPADNYSRDKGTWIDALVRDNVQKVIRAELGAVLAEEKAKVVAAVQAKAAELIAQAVKEGVGR</sequence>
<evidence type="ECO:0000313" key="2">
    <source>
        <dbReference type="Proteomes" id="UP000267804"/>
    </source>
</evidence>
<evidence type="ECO:0000313" key="1">
    <source>
        <dbReference type="EMBL" id="AYF29276.1"/>
    </source>
</evidence>
<protein>
    <submittedName>
        <fullName evidence="1">Uncharacterized protein</fullName>
    </submittedName>
</protein>
<dbReference type="AlphaFoldDB" id="A0A386WLQ3"/>
<dbReference type="RefSeq" id="WP_120571244.1">
    <property type="nucleotide sequence ID" value="NZ_CP024087.1"/>
</dbReference>
<reference evidence="1 2" key="1">
    <citation type="submission" date="2017-10" db="EMBL/GenBank/DDBJ databases">
        <title>Integration of genomic and chemical information greatly accelerates assignment of the full stereostructure of myelolactone, a potent inhibitor of myeloma from a marine-derived Micromonospora.</title>
        <authorList>
            <person name="Kim M.C."/>
            <person name="Machado H."/>
            <person name="Jensen P.R."/>
            <person name="Fenical W."/>
        </authorList>
    </citation>
    <scope>NUCLEOTIDE SEQUENCE [LARGE SCALE GENOMIC DNA]</scope>
    <source>
        <strain evidence="1 2">CNY-010</strain>
    </source>
</reference>
<accession>A0A386WLQ3</accession>
<dbReference type="Proteomes" id="UP000267804">
    <property type="component" value="Chromosome"/>
</dbReference>
<organism evidence="1 2">
    <name type="scientific">Micromonospora tulbaghiae</name>
    <dbReference type="NCBI Taxonomy" id="479978"/>
    <lineage>
        <taxon>Bacteria</taxon>
        <taxon>Bacillati</taxon>
        <taxon>Actinomycetota</taxon>
        <taxon>Actinomycetes</taxon>
        <taxon>Micromonosporales</taxon>
        <taxon>Micromonosporaceae</taxon>
        <taxon>Micromonospora</taxon>
    </lineage>
</organism>
<dbReference type="EMBL" id="CP024087">
    <property type="protein sequence ID" value="AYF29276.1"/>
    <property type="molecule type" value="Genomic_DNA"/>
</dbReference>
<gene>
    <name evidence="1" type="ORF">CSH63_17750</name>
</gene>
<dbReference type="KEGG" id="mtua:CSH63_17750"/>
<name>A0A386WLQ3_9ACTN</name>
<proteinExistence type="predicted"/>